<dbReference type="GO" id="GO:0006270">
    <property type="term" value="P:DNA replication initiation"/>
    <property type="evidence" value="ECO:0007669"/>
    <property type="project" value="UniProtKB-UniRule"/>
</dbReference>
<comment type="function">
    <text evidence="1">Has a role in the initiation of DNA replication. Required at S-phase checkpoint.</text>
</comment>
<dbReference type="GO" id="GO:0003688">
    <property type="term" value="F:DNA replication origin binding"/>
    <property type="evidence" value="ECO:0007669"/>
    <property type="project" value="TreeGrafter"/>
</dbReference>
<reference evidence="3" key="1">
    <citation type="submission" date="2023-10" db="EMBL/GenBank/DDBJ databases">
        <authorList>
            <person name="Guldener U."/>
        </authorList>
    </citation>
    <scope>NUCLEOTIDE SEQUENCE</scope>
    <source>
        <strain evidence="3">Mp4</strain>
    </source>
</reference>
<feature type="compositionally biased region" description="Low complexity" evidence="2">
    <location>
        <begin position="656"/>
        <end position="666"/>
    </location>
</feature>
<keyword evidence="1" id="KW-0539">Nucleus</keyword>
<feature type="region of interest" description="Disordered" evidence="2">
    <location>
        <begin position="316"/>
        <end position="340"/>
    </location>
</feature>
<dbReference type="PANTHER" id="PTHR28124:SF1">
    <property type="entry name" value="DNA REPLICATION REGULATOR SLD2"/>
    <property type="match status" value="1"/>
</dbReference>
<feature type="compositionally biased region" description="Polar residues" evidence="2">
    <location>
        <begin position="106"/>
        <end position="136"/>
    </location>
</feature>
<dbReference type="Proteomes" id="UP001294444">
    <property type="component" value="Unassembled WGS sequence"/>
</dbReference>
<dbReference type="GO" id="GO:0003697">
    <property type="term" value="F:single-stranded DNA binding"/>
    <property type="evidence" value="ECO:0007669"/>
    <property type="project" value="TreeGrafter"/>
</dbReference>
<evidence type="ECO:0000313" key="3">
    <source>
        <dbReference type="EMBL" id="SNX81898.1"/>
    </source>
</evidence>
<accession>A0AAJ5C2U5</accession>
<dbReference type="GO" id="GO:1902977">
    <property type="term" value="P:mitotic DNA replication preinitiation complex assembly"/>
    <property type="evidence" value="ECO:0007669"/>
    <property type="project" value="TreeGrafter"/>
</dbReference>
<evidence type="ECO:0000256" key="2">
    <source>
        <dbReference type="SAM" id="MobiDB-lite"/>
    </source>
</evidence>
<feature type="region of interest" description="Disordered" evidence="2">
    <location>
        <begin position="255"/>
        <end position="277"/>
    </location>
</feature>
<keyword evidence="1" id="KW-0235">DNA replication</keyword>
<keyword evidence="4" id="KW-1185">Reference proteome</keyword>
<feature type="region of interest" description="Disordered" evidence="2">
    <location>
        <begin position="645"/>
        <end position="666"/>
    </location>
</feature>
<comment type="caution">
    <text evidence="3">The sequence shown here is derived from an EMBL/GenBank/DDBJ whole genome shotgun (WGS) entry which is preliminary data.</text>
</comment>
<comment type="similarity">
    <text evidence="1">Belongs to the SLD2 family.</text>
</comment>
<dbReference type="EMBL" id="OAPG01000001">
    <property type="protein sequence ID" value="SNX81898.1"/>
    <property type="molecule type" value="Genomic_DNA"/>
</dbReference>
<name>A0AAJ5C2U5_9BASI</name>
<dbReference type="PANTHER" id="PTHR28124">
    <property type="entry name" value="DNA REPLICATION REGULATOR SLD2"/>
    <property type="match status" value="1"/>
</dbReference>
<comment type="subcellular location">
    <subcellularLocation>
        <location evidence="1">Nucleus</location>
    </subcellularLocation>
</comment>
<feature type="compositionally biased region" description="Polar residues" evidence="2">
    <location>
        <begin position="194"/>
        <end position="212"/>
    </location>
</feature>
<feature type="region of interest" description="Disordered" evidence="2">
    <location>
        <begin position="48"/>
        <end position="241"/>
    </location>
</feature>
<feature type="compositionally biased region" description="Polar residues" evidence="2">
    <location>
        <begin position="316"/>
        <end position="328"/>
    </location>
</feature>
<dbReference type="GO" id="GO:0000727">
    <property type="term" value="P:double-strand break repair via break-induced replication"/>
    <property type="evidence" value="ECO:0007669"/>
    <property type="project" value="TreeGrafter"/>
</dbReference>
<dbReference type="AlphaFoldDB" id="A0AAJ5C2U5"/>
<evidence type="ECO:0000256" key="1">
    <source>
        <dbReference type="RuleBase" id="RU367067"/>
    </source>
</evidence>
<keyword evidence="1" id="KW-0131">Cell cycle</keyword>
<organism evidence="3 4">
    <name type="scientific">Melanopsichium pennsylvanicum</name>
    <dbReference type="NCBI Taxonomy" id="63383"/>
    <lineage>
        <taxon>Eukaryota</taxon>
        <taxon>Fungi</taxon>
        <taxon>Dikarya</taxon>
        <taxon>Basidiomycota</taxon>
        <taxon>Ustilaginomycotina</taxon>
        <taxon>Ustilaginomycetes</taxon>
        <taxon>Ustilaginales</taxon>
        <taxon>Ustilaginaceae</taxon>
        <taxon>Melanopsichium</taxon>
    </lineage>
</organism>
<dbReference type="Gene3D" id="1.10.10.1460">
    <property type="match status" value="1"/>
</dbReference>
<proteinExistence type="inferred from homology"/>
<dbReference type="GO" id="GO:0031261">
    <property type="term" value="C:DNA replication preinitiation complex"/>
    <property type="evidence" value="ECO:0007669"/>
    <property type="project" value="TreeGrafter"/>
</dbReference>
<feature type="compositionally biased region" description="Polar residues" evidence="2">
    <location>
        <begin position="156"/>
        <end position="168"/>
    </location>
</feature>
<feature type="region of interest" description="Disordered" evidence="2">
    <location>
        <begin position="488"/>
        <end position="533"/>
    </location>
</feature>
<sequence>MEQLLRRELKSWQKKFKVQHGREPTKRDILADPGIAGTYDTWMAVGGDAKAAKSKSKPALSKSTDVASSSKERLDQAPTDPRPRPSEESQRDQVFKTPSKKRSQRFTDATVPTTSPSRNPFRTPTKPSSSTQNSERMSAVAVVASRKARNPFATPSKASATPRSQPSPAGSLIEVEMTPTRRSPLDTFNRRNHLTPSESPSPHSQYVTSSPSKLRGALISTEGGLRRTPTKNRAQSDAALKDALVAYTPRTKARKRLRGEDVPPTPNRRRVSGGMVTSTEPRAVQRGLFGFASHRKLAENSSITAPASVFARRSLGNAQDRVNSSTTGSEDEQDGDESIQSPIKAVRKFRRTASTAKVGFRPLFASPSANHSPKDVLGTMPPATGLSNSINAACEVEKEEDADALMDDDNGYRVGGLFAAEVQQRRIRRAHENSDEASVKKVKIRDAPVLPSSSDDEGVIMSPASYTCSPAYCIGNGMGHSSPNTEMTIPSSAARSRHAKQVEDASSPIRSTEGEKRRLGQNHFAGSTGSDWRKVQEVELSDEDEPKANQNALQGGKNVKKKVISMTPYQRYALVRARSFTSTCFPSSELGDEEEGEDDEFSLYVLVSRSILTQCKAGMYAVDKSNKSQDSDSEDNHASALAGLKLSPVRHAPSTQKNRQQQNRLLNNIFDPSSTKKSFKIFNPEPRFGPLHPSSLTSTFTNHDNHDHDDDDEAYSLDTFHADKCSLTATPSDDDDDWQNEVDQDFTFLDSEIELQDVA</sequence>
<gene>
    <name evidence="3" type="ORF">MEPE_00603</name>
</gene>
<protein>
    <recommendedName>
        <fullName evidence="1">DNA replication regulator SLD2</fullName>
    </recommendedName>
</protein>
<evidence type="ECO:0000313" key="4">
    <source>
        <dbReference type="Proteomes" id="UP001294444"/>
    </source>
</evidence>
<feature type="compositionally biased region" description="Basic and acidic residues" evidence="2">
    <location>
        <begin position="70"/>
        <end position="94"/>
    </location>
</feature>
<dbReference type="InterPro" id="IPR040203">
    <property type="entry name" value="Sld2"/>
</dbReference>